<name>A0A1U9K115_9BURK</name>
<evidence type="ECO:0000256" key="2">
    <source>
        <dbReference type="ARBA" id="ARBA00022679"/>
    </source>
</evidence>
<dbReference type="InterPro" id="IPR008278">
    <property type="entry name" value="4-PPantetheinyl_Trfase_dom"/>
</dbReference>
<dbReference type="GO" id="GO:0019878">
    <property type="term" value="P:lysine biosynthetic process via aminoadipic acid"/>
    <property type="evidence" value="ECO:0007669"/>
    <property type="project" value="TreeGrafter"/>
</dbReference>
<dbReference type="InterPro" id="IPR050559">
    <property type="entry name" value="P-Pant_transferase_sf"/>
</dbReference>
<organism evidence="4 5">
    <name type="scientific">Paenalcaligenes hominis</name>
    <dbReference type="NCBI Taxonomy" id="643674"/>
    <lineage>
        <taxon>Bacteria</taxon>
        <taxon>Pseudomonadati</taxon>
        <taxon>Pseudomonadota</taxon>
        <taxon>Betaproteobacteria</taxon>
        <taxon>Burkholderiales</taxon>
        <taxon>Alcaligenaceae</taxon>
        <taxon>Paenalcaligenes</taxon>
    </lineage>
</organism>
<keyword evidence="2" id="KW-0808">Transferase</keyword>
<dbReference type="GO" id="GO:0008897">
    <property type="term" value="F:holo-[acyl-carrier-protein] synthase activity"/>
    <property type="evidence" value="ECO:0007669"/>
    <property type="project" value="InterPro"/>
</dbReference>
<dbReference type="SUPFAM" id="SSF56214">
    <property type="entry name" value="4'-phosphopantetheinyl transferase"/>
    <property type="match status" value="2"/>
</dbReference>
<dbReference type="OrthoDB" id="9808281at2"/>
<dbReference type="GO" id="GO:0005829">
    <property type="term" value="C:cytosol"/>
    <property type="evidence" value="ECO:0007669"/>
    <property type="project" value="TreeGrafter"/>
</dbReference>
<dbReference type="STRING" id="643674.PAEH1_09590"/>
<dbReference type="KEGG" id="phn:PAEH1_09590"/>
<proteinExistence type="inferred from homology"/>
<evidence type="ECO:0000313" key="4">
    <source>
        <dbReference type="EMBL" id="AQS51753.1"/>
    </source>
</evidence>
<dbReference type="GO" id="GO:0000287">
    <property type="term" value="F:magnesium ion binding"/>
    <property type="evidence" value="ECO:0007669"/>
    <property type="project" value="InterPro"/>
</dbReference>
<dbReference type="InterPro" id="IPR037143">
    <property type="entry name" value="4-PPantetheinyl_Trfase_dom_sf"/>
</dbReference>
<evidence type="ECO:0000313" key="5">
    <source>
        <dbReference type="Proteomes" id="UP000189369"/>
    </source>
</evidence>
<dbReference type="AlphaFoldDB" id="A0A1U9K115"/>
<gene>
    <name evidence="4" type="ORF">PAEH1_09590</name>
</gene>
<dbReference type="Gene3D" id="3.90.470.20">
    <property type="entry name" value="4'-phosphopantetheinyl transferase domain"/>
    <property type="match status" value="2"/>
</dbReference>
<dbReference type="Proteomes" id="UP000189369">
    <property type="component" value="Chromosome"/>
</dbReference>
<sequence>MVELYVLDRRQAPSLAQLRSAVTEAEWLHAQGFRTHLLQTRYLASRAFLRHHIGQRLQIAPLAVTITLGAYQKPLLMHAPWHFSLSHSRDITVLALAPHVVGVDIEHTDTPFPAPLAPLLLRPHELPIARNSAELYRHWCSKEAVLKAYGTGLQTDPRHILLTQSQASLFEHTYYLHTELLMANLLCVLAQPHPFTSLKRHDGCAIQCRS</sequence>
<evidence type="ECO:0000256" key="1">
    <source>
        <dbReference type="ARBA" id="ARBA00010990"/>
    </source>
</evidence>
<dbReference type="Pfam" id="PF01648">
    <property type="entry name" value="ACPS"/>
    <property type="match status" value="1"/>
</dbReference>
<evidence type="ECO:0000259" key="3">
    <source>
        <dbReference type="Pfam" id="PF01648"/>
    </source>
</evidence>
<feature type="domain" description="4'-phosphopantetheinyl transferase" evidence="3">
    <location>
        <begin position="101"/>
        <end position="174"/>
    </location>
</feature>
<protein>
    <recommendedName>
        <fullName evidence="3">4'-phosphopantetheinyl transferase domain-containing protein</fullName>
    </recommendedName>
</protein>
<accession>A0A1U9K115</accession>
<dbReference type="PANTHER" id="PTHR12215">
    <property type="entry name" value="PHOSPHOPANTETHEINE TRANSFERASE"/>
    <property type="match status" value="1"/>
</dbReference>
<dbReference type="EMBL" id="CP019697">
    <property type="protein sequence ID" value="AQS51753.1"/>
    <property type="molecule type" value="Genomic_DNA"/>
</dbReference>
<dbReference type="PANTHER" id="PTHR12215:SF10">
    <property type="entry name" value="L-AMINOADIPATE-SEMIALDEHYDE DEHYDROGENASE-PHOSPHOPANTETHEINYL TRANSFERASE"/>
    <property type="match status" value="1"/>
</dbReference>
<reference evidence="4 5" key="1">
    <citation type="submission" date="2017-01" db="EMBL/GenBank/DDBJ databases">
        <title>Complete Genome Sequence of Paenalcaligenes hominis, Isolated from a paraplegic Patient with neurogenic bladder.</title>
        <authorList>
            <person name="Mukhopadhyay R."/>
            <person name="Joaquin J."/>
            <person name="Hogue R."/>
            <person name="Kilaru A."/>
            <person name="Jospin G."/>
            <person name="Mars K."/>
            <person name="Eisen J.A."/>
            <person name="Chaturvedi V."/>
        </authorList>
    </citation>
    <scope>NUCLEOTIDE SEQUENCE [LARGE SCALE GENOMIC DNA]</scope>
    <source>
        <strain evidence="4 5">15S00501</strain>
    </source>
</reference>
<comment type="similarity">
    <text evidence="1">Belongs to the P-Pant transferase superfamily. Gsp/Sfp/HetI/AcpT family.</text>
</comment>